<dbReference type="PANTHER" id="PTHR45036:SF1">
    <property type="entry name" value="METHYLTRANSFERASE LIKE 7A"/>
    <property type="match status" value="1"/>
</dbReference>
<dbReference type="Proteomes" id="UP000076632">
    <property type="component" value="Unassembled WGS sequence"/>
</dbReference>
<evidence type="ECO:0000313" key="1">
    <source>
        <dbReference type="EMBL" id="KZF18828.1"/>
    </source>
</evidence>
<dbReference type="Gene3D" id="3.40.50.150">
    <property type="entry name" value="Vaccinia Virus protein VP39"/>
    <property type="match status" value="1"/>
</dbReference>
<dbReference type="Pfam" id="PF13489">
    <property type="entry name" value="Methyltransf_23"/>
    <property type="match status" value="1"/>
</dbReference>
<dbReference type="GO" id="GO:0032259">
    <property type="term" value="P:methylation"/>
    <property type="evidence" value="ECO:0007669"/>
    <property type="project" value="UniProtKB-KW"/>
</dbReference>
<evidence type="ECO:0000313" key="2">
    <source>
        <dbReference type="Proteomes" id="UP000076632"/>
    </source>
</evidence>
<dbReference type="InterPro" id="IPR052356">
    <property type="entry name" value="Thiol_S-MT"/>
</dbReference>
<dbReference type="AlphaFoldDB" id="A0A164Z8Z6"/>
<keyword evidence="1" id="KW-0489">Methyltransferase</keyword>
<dbReference type="PANTHER" id="PTHR45036">
    <property type="entry name" value="METHYLTRANSFERASE LIKE 7B"/>
    <property type="match status" value="1"/>
</dbReference>
<dbReference type="SUPFAM" id="SSF53335">
    <property type="entry name" value="S-adenosyl-L-methionine-dependent methyltransferases"/>
    <property type="match status" value="1"/>
</dbReference>
<dbReference type="CDD" id="cd02440">
    <property type="entry name" value="AdoMet_MTases"/>
    <property type="match status" value="1"/>
</dbReference>
<accession>A0A164Z8Z6</accession>
<keyword evidence="2" id="KW-1185">Reference proteome</keyword>
<dbReference type="InParanoid" id="A0A164Z8Z6"/>
<reference evidence="1 2" key="1">
    <citation type="journal article" date="2016" name="Fungal Biol.">
        <title>The genome of Xylona heveae provides a window into fungal endophytism.</title>
        <authorList>
            <person name="Gazis R."/>
            <person name="Kuo A."/>
            <person name="Riley R."/>
            <person name="LaButti K."/>
            <person name="Lipzen A."/>
            <person name="Lin J."/>
            <person name="Amirebrahimi M."/>
            <person name="Hesse C.N."/>
            <person name="Spatafora J.W."/>
            <person name="Henrissat B."/>
            <person name="Hainaut M."/>
            <person name="Grigoriev I.V."/>
            <person name="Hibbett D.S."/>
        </authorList>
    </citation>
    <scope>NUCLEOTIDE SEQUENCE [LARGE SCALE GENOMIC DNA]</scope>
    <source>
        <strain evidence="1 2">TC161</strain>
    </source>
</reference>
<keyword evidence="1" id="KW-0808">Transferase</keyword>
<protein>
    <submittedName>
        <fullName evidence="1">S-adenosyl-L-methionine-dependent methyltransferase</fullName>
    </submittedName>
</protein>
<dbReference type="STRING" id="1328760.A0A164Z8Z6"/>
<dbReference type="GO" id="GO:0008168">
    <property type="term" value="F:methyltransferase activity"/>
    <property type="evidence" value="ECO:0007669"/>
    <property type="project" value="UniProtKB-KW"/>
</dbReference>
<sequence length="298" mass="32881">MATVVPETPSFGEWFLGLFSHGTLIVSSVYFHIQVWIEILLGRVPRSDLREEAFSRFWTFFTTRPAPDPTSPPPPPTGSATLAPSLFAQASGVVLDLGPGNGAQMPLLAKAAPAIREVYAAEPCVRLHTQLAAKAREHGLGEKYNILPCSASPESLIQTLAKEGLLTGNADQGIFDTIICCRVLCSVPDLEETVRGLYRLLRPGGKLLVCEHVQSPWSKAKGGSFLSRTMQHVYMFLGWKYLIGDCELLRETDKVLLEIAEEEEEEEEDVTGWKTPDLKLHFAWSTLPYVSGVLVKKD</sequence>
<gene>
    <name evidence="1" type="ORF">L228DRAFT_251676</name>
</gene>
<proteinExistence type="predicted"/>
<name>A0A164Z8Z6_XYLHT</name>
<dbReference type="OrthoDB" id="540004at2759"/>
<dbReference type="EMBL" id="KV407469">
    <property type="protein sequence ID" value="KZF18828.1"/>
    <property type="molecule type" value="Genomic_DNA"/>
</dbReference>
<dbReference type="RefSeq" id="XP_018184383.1">
    <property type="nucleotide sequence ID" value="XM_018333609.1"/>
</dbReference>
<organism evidence="1 2">
    <name type="scientific">Xylona heveae (strain CBS 132557 / TC161)</name>
    <dbReference type="NCBI Taxonomy" id="1328760"/>
    <lineage>
        <taxon>Eukaryota</taxon>
        <taxon>Fungi</taxon>
        <taxon>Dikarya</taxon>
        <taxon>Ascomycota</taxon>
        <taxon>Pezizomycotina</taxon>
        <taxon>Xylonomycetes</taxon>
        <taxon>Xylonales</taxon>
        <taxon>Xylonaceae</taxon>
        <taxon>Xylona</taxon>
    </lineage>
</organism>
<dbReference type="OMA" id="CEHVVNP"/>
<dbReference type="GeneID" id="28898746"/>
<dbReference type="InterPro" id="IPR029063">
    <property type="entry name" value="SAM-dependent_MTases_sf"/>
</dbReference>